<keyword evidence="4" id="KW-0949">S-adenosyl-L-methionine</keyword>
<evidence type="ECO:0000256" key="2">
    <source>
        <dbReference type="ARBA" id="ARBA00022603"/>
    </source>
</evidence>
<gene>
    <name evidence="8" type="ORF">CAXC1_210007</name>
</gene>
<keyword evidence="9" id="KW-1185">Reference proteome</keyword>
<dbReference type="InterPro" id="IPR019874">
    <property type="entry name" value="RF_methyltr_PrmC"/>
</dbReference>
<dbReference type="PROSITE" id="PS00092">
    <property type="entry name" value="N6_MTASE"/>
    <property type="match status" value="1"/>
</dbReference>
<dbReference type="PANTHER" id="PTHR18895">
    <property type="entry name" value="HEMK METHYLTRANSFERASE"/>
    <property type="match status" value="1"/>
</dbReference>
<dbReference type="InterPro" id="IPR029063">
    <property type="entry name" value="SAM-dependent_MTases_sf"/>
</dbReference>
<dbReference type="GO" id="GO:0032259">
    <property type="term" value="P:methylation"/>
    <property type="evidence" value="ECO:0007669"/>
    <property type="project" value="UniProtKB-KW"/>
</dbReference>
<protein>
    <recommendedName>
        <fullName evidence="1">peptide chain release factor N(5)-glutamine methyltransferase</fullName>
        <ecNumber evidence="1">2.1.1.297</ecNumber>
    </recommendedName>
</protein>
<evidence type="ECO:0000256" key="4">
    <source>
        <dbReference type="ARBA" id="ARBA00022691"/>
    </source>
</evidence>
<accession>A0ABM9N7L2</accession>
<feature type="domain" description="Release factor glutamine methyltransferase N-terminal" evidence="7">
    <location>
        <begin position="5"/>
        <end position="75"/>
    </location>
</feature>
<dbReference type="EMBL" id="CAWVOK010000013">
    <property type="protein sequence ID" value="CAK8162657.1"/>
    <property type="molecule type" value="Genomic_DNA"/>
</dbReference>
<dbReference type="InterPro" id="IPR007848">
    <property type="entry name" value="Small_mtfrase_dom"/>
</dbReference>
<dbReference type="InterPro" id="IPR040758">
    <property type="entry name" value="PrmC_N"/>
</dbReference>
<dbReference type="Proteomes" id="UP001314181">
    <property type="component" value="Unassembled WGS sequence"/>
</dbReference>
<dbReference type="InterPro" id="IPR050320">
    <property type="entry name" value="N5-glutamine_MTase"/>
</dbReference>
<dbReference type="NCBIfam" id="TIGR00536">
    <property type="entry name" value="hemK_fam"/>
    <property type="match status" value="1"/>
</dbReference>
<feature type="domain" description="Methyltransferase small" evidence="6">
    <location>
        <begin position="103"/>
        <end position="200"/>
    </location>
</feature>
<dbReference type="Gene3D" id="1.10.8.10">
    <property type="entry name" value="DNA helicase RuvA subunit, C-terminal domain"/>
    <property type="match status" value="1"/>
</dbReference>
<name>A0ABM9N7L2_9RICK</name>
<evidence type="ECO:0000256" key="3">
    <source>
        <dbReference type="ARBA" id="ARBA00022679"/>
    </source>
</evidence>
<dbReference type="NCBIfam" id="TIGR03534">
    <property type="entry name" value="RF_mod_PrmC"/>
    <property type="match status" value="1"/>
</dbReference>
<dbReference type="InterPro" id="IPR004556">
    <property type="entry name" value="HemK-like"/>
</dbReference>
<proteinExistence type="predicted"/>
<dbReference type="CDD" id="cd02440">
    <property type="entry name" value="AdoMet_MTases"/>
    <property type="match status" value="1"/>
</dbReference>
<dbReference type="RefSeq" id="WP_338363736.1">
    <property type="nucleotide sequence ID" value="NZ_CAWVOK010000013.1"/>
</dbReference>
<evidence type="ECO:0000259" key="6">
    <source>
        <dbReference type="Pfam" id="PF05175"/>
    </source>
</evidence>
<evidence type="ECO:0000256" key="5">
    <source>
        <dbReference type="ARBA" id="ARBA00048391"/>
    </source>
</evidence>
<comment type="catalytic activity">
    <reaction evidence="5">
        <text>L-glutaminyl-[peptide chain release factor] + S-adenosyl-L-methionine = N(5)-methyl-L-glutaminyl-[peptide chain release factor] + S-adenosyl-L-homocysteine + H(+)</text>
        <dbReference type="Rhea" id="RHEA:42896"/>
        <dbReference type="Rhea" id="RHEA-COMP:10271"/>
        <dbReference type="Rhea" id="RHEA-COMP:10272"/>
        <dbReference type="ChEBI" id="CHEBI:15378"/>
        <dbReference type="ChEBI" id="CHEBI:30011"/>
        <dbReference type="ChEBI" id="CHEBI:57856"/>
        <dbReference type="ChEBI" id="CHEBI:59789"/>
        <dbReference type="ChEBI" id="CHEBI:61891"/>
        <dbReference type="EC" id="2.1.1.297"/>
    </reaction>
</comment>
<dbReference type="InterPro" id="IPR002052">
    <property type="entry name" value="DNA_methylase_N6_adenine_CS"/>
</dbReference>
<dbReference type="Pfam" id="PF17827">
    <property type="entry name" value="PrmC_N"/>
    <property type="match status" value="1"/>
</dbReference>
<reference evidence="8 9" key="1">
    <citation type="submission" date="2024-01" db="EMBL/GenBank/DDBJ databases">
        <authorList>
            <person name="Kunselman E."/>
        </authorList>
    </citation>
    <scope>NUCLEOTIDE SEQUENCE [LARGE SCALE GENOMIC DNA]</scope>
    <source>
        <strain evidence="8">2 abalone samples</strain>
    </source>
</reference>
<evidence type="ECO:0000313" key="9">
    <source>
        <dbReference type="Proteomes" id="UP001314181"/>
    </source>
</evidence>
<dbReference type="Gene3D" id="3.40.50.150">
    <property type="entry name" value="Vaccinia Virus protein VP39"/>
    <property type="match status" value="1"/>
</dbReference>
<dbReference type="EC" id="2.1.1.297" evidence="1"/>
<comment type="caution">
    <text evidence="8">The sequence shown here is derived from an EMBL/GenBank/DDBJ whole genome shotgun (WGS) entry which is preliminary data.</text>
</comment>
<dbReference type="Pfam" id="PF05175">
    <property type="entry name" value="MTS"/>
    <property type="match status" value="1"/>
</dbReference>
<keyword evidence="3 8" id="KW-0808">Transferase</keyword>
<sequence>MTIIELLLKINNKLKNASLQNTNKDAAMIVSKALNSTKEYLIINQDNSVKFSEIRQCIKMVKMRINHYSISKIIGYKEFWGHEIMVNKNTLDPRPDSETIVDALIKHWPNKNKSLTILDLGTGTGCLAIAVAKEYKRSKGFALDINHKSLMLARQNLKKHNLLNRFKPLKTSWNSYASITKKKFDVIISNPPYIKSRAINNLANEVKLGEPLIALNGGCNGLHSILSIFKILKIIMKENGVFICEIGFMQEKELVLLYKKYGLTAKRHHHDLSGKIRCITFTLTKPNQINQC</sequence>
<evidence type="ECO:0000256" key="1">
    <source>
        <dbReference type="ARBA" id="ARBA00012771"/>
    </source>
</evidence>
<keyword evidence="2 8" id="KW-0489">Methyltransferase</keyword>
<evidence type="ECO:0000259" key="7">
    <source>
        <dbReference type="Pfam" id="PF17827"/>
    </source>
</evidence>
<dbReference type="PANTHER" id="PTHR18895:SF74">
    <property type="entry name" value="MTRF1L RELEASE FACTOR GLUTAMINE METHYLTRANSFERASE"/>
    <property type="match status" value="1"/>
</dbReference>
<dbReference type="GO" id="GO:0102559">
    <property type="term" value="F:peptide chain release factor N(5)-glutamine methyltransferase activity"/>
    <property type="evidence" value="ECO:0007669"/>
    <property type="project" value="UniProtKB-EC"/>
</dbReference>
<dbReference type="SUPFAM" id="SSF53335">
    <property type="entry name" value="S-adenosyl-L-methionine-dependent methyltransferases"/>
    <property type="match status" value="1"/>
</dbReference>
<organism evidence="8 9">
    <name type="scientific">Candidatus Xenohaliotis californiensis</name>
    <dbReference type="NCBI Taxonomy" id="84677"/>
    <lineage>
        <taxon>Bacteria</taxon>
        <taxon>Pseudomonadati</taxon>
        <taxon>Pseudomonadota</taxon>
        <taxon>Alphaproteobacteria</taxon>
        <taxon>Rickettsiales</taxon>
        <taxon>Anaplasmataceae</taxon>
        <taxon>Candidatus Xenohaliotis</taxon>
    </lineage>
</organism>
<evidence type="ECO:0000313" key="8">
    <source>
        <dbReference type="EMBL" id="CAK8162657.1"/>
    </source>
</evidence>